<proteinExistence type="predicted"/>
<organism evidence="1 2">
    <name type="scientific">Naganishia cerealis</name>
    <dbReference type="NCBI Taxonomy" id="610337"/>
    <lineage>
        <taxon>Eukaryota</taxon>
        <taxon>Fungi</taxon>
        <taxon>Dikarya</taxon>
        <taxon>Basidiomycota</taxon>
        <taxon>Agaricomycotina</taxon>
        <taxon>Tremellomycetes</taxon>
        <taxon>Filobasidiales</taxon>
        <taxon>Filobasidiaceae</taxon>
        <taxon>Naganishia</taxon>
    </lineage>
</organism>
<protein>
    <submittedName>
        <fullName evidence="1">Uncharacterized protein</fullName>
    </submittedName>
</protein>
<reference evidence="1" key="1">
    <citation type="submission" date="2023-04" db="EMBL/GenBank/DDBJ databases">
        <title>Draft Genome sequencing of Naganishia species isolated from polar environments using Oxford Nanopore Technology.</title>
        <authorList>
            <person name="Leo P."/>
            <person name="Venkateswaran K."/>
        </authorList>
    </citation>
    <scope>NUCLEOTIDE SEQUENCE</scope>
    <source>
        <strain evidence="1">MNA-CCFEE 5261</strain>
    </source>
</reference>
<evidence type="ECO:0000313" key="1">
    <source>
        <dbReference type="EMBL" id="KAJ9110431.1"/>
    </source>
</evidence>
<evidence type="ECO:0000313" key="2">
    <source>
        <dbReference type="Proteomes" id="UP001241377"/>
    </source>
</evidence>
<dbReference type="EMBL" id="JASBWR010000012">
    <property type="protein sequence ID" value="KAJ9110431.1"/>
    <property type="molecule type" value="Genomic_DNA"/>
</dbReference>
<sequence>MNAFTTTDVTFNAGDDVVYLGSVNNHGSAYYRSRNARTPDRTYAQAVQNVGVNHDELQYDYANHTLNDIPNQDSNLHKAVHEPSPGPPMNNVNTPANCTRIHSMITRGVARENAVSERNDAEEDFYFWENDDANVNMNDQDVDLHRDNANDDDLRWMEEFSVPNSPPFIPDVADNDDFEHEIIMNNIQVEPALPIQPMLFDQQAPPLFLPPPAIDVIGDIVEPRTSAERRELVSRFRDEVYREEVEMMMREEGINNIDMNIHDPNMVILMDTLRNYNVATDNTPFMTKDNIIRHDWSRDGSCVYTLRFGRKNAELRRGSAEELETRFLGVKRALWEYWAHRPAVHVHHIRRYLLEFGAFGYYRTIMWHHLPEKEWLALWRLRRVSSRD</sequence>
<comment type="caution">
    <text evidence="1">The sequence shown here is derived from an EMBL/GenBank/DDBJ whole genome shotgun (WGS) entry which is preliminary data.</text>
</comment>
<name>A0ACC2WH71_9TREE</name>
<accession>A0ACC2WH71</accession>
<dbReference type="Proteomes" id="UP001241377">
    <property type="component" value="Unassembled WGS sequence"/>
</dbReference>
<gene>
    <name evidence="1" type="ORF">QFC19_001556</name>
</gene>
<keyword evidence="2" id="KW-1185">Reference proteome</keyword>